<dbReference type="InterPro" id="IPR017441">
    <property type="entry name" value="Protein_kinase_ATP_BS"/>
</dbReference>
<evidence type="ECO:0000256" key="4">
    <source>
        <dbReference type="ARBA" id="ARBA00022840"/>
    </source>
</evidence>
<proteinExistence type="predicted"/>
<evidence type="ECO:0000256" key="7">
    <source>
        <dbReference type="SAM" id="Phobius"/>
    </source>
</evidence>
<evidence type="ECO:0000256" key="6">
    <source>
        <dbReference type="SAM" id="MobiDB-lite"/>
    </source>
</evidence>
<feature type="domain" description="Protein kinase" evidence="8">
    <location>
        <begin position="24"/>
        <end position="298"/>
    </location>
</feature>
<dbReference type="EMBL" id="CP089983">
    <property type="protein sequence ID" value="WXB01860.1"/>
    <property type="molecule type" value="Genomic_DNA"/>
</dbReference>
<dbReference type="InterPro" id="IPR000719">
    <property type="entry name" value="Prot_kinase_dom"/>
</dbReference>
<keyword evidence="2 5" id="KW-0547">Nucleotide-binding</keyword>
<reference evidence="9" key="1">
    <citation type="submission" date="2021-12" db="EMBL/GenBank/DDBJ databases">
        <title>Discovery of the Pendulisporaceae a myxobacterial family with distinct sporulation behavior and unique specialized metabolism.</title>
        <authorList>
            <person name="Garcia R."/>
            <person name="Popoff A."/>
            <person name="Bader C.D."/>
            <person name="Loehr J."/>
            <person name="Walesch S."/>
            <person name="Walt C."/>
            <person name="Boldt J."/>
            <person name="Bunk B."/>
            <person name="Haeckl F.J.F.P.J."/>
            <person name="Gunesch A.P."/>
            <person name="Birkelbach J."/>
            <person name="Nuebel U."/>
            <person name="Pietschmann T."/>
            <person name="Bach T."/>
            <person name="Mueller R."/>
        </authorList>
    </citation>
    <scope>NUCLEOTIDE SEQUENCE</scope>
    <source>
        <strain evidence="9">MSr11367</strain>
    </source>
</reference>
<dbReference type="SUPFAM" id="SSF56112">
    <property type="entry name" value="Protein kinase-like (PK-like)"/>
    <property type="match status" value="1"/>
</dbReference>
<feature type="region of interest" description="Disordered" evidence="6">
    <location>
        <begin position="445"/>
        <end position="466"/>
    </location>
</feature>
<dbReference type="Gene3D" id="1.10.510.10">
    <property type="entry name" value="Transferase(Phosphotransferase) domain 1"/>
    <property type="match status" value="1"/>
</dbReference>
<dbReference type="PROSITE" id="PS50011">
    <property type="entry name" value="PROTEIN_KINASE_DOM"/>
    <property type="match status" value="1"/>
</dbReference>
<evidence type="ECO:0000256" key="3">
    <source>
        <dbReference type="ARBA" id="ARBA00022777"/>
    </source>
</evidence>
<organism evidence="9 10">
    <name type="scientific">Pendulispora rubella</name>
    <dbReference type="NCBI Taxonomy" id="2741070"/>
    <lineage>
        <taxon>Bacteria</taxon>
        <taxon>Pseudomonadati</taxon>
        <taxon>Myxococcota</taxon>
        <taxon>Myxococcia</taxon>
        <taxon>Myxococcales</taxon>
        <taxon>Sorangiineae</taxon>
        <taxon>Pendulisporaceae</taxon>
        <taxon>Pendulispora</taxon>
    </lineage>
</organism>
<dbReference type="PROSITE" id="PS00107">
    <property type="entry name" value="PROTEIN_KINASE_ATP"/>
    <property type="match status" value="1"/>
</dbReference>
<accession>A0ABZ2KY08</accession>
<dbReference type="InterPro" id="IPR008266">
    <property type="entry name" value="Tyr_kinase_AS"/>
</dbReference>
<dbReference type="RefSeq" id="WP_394831478.1">
    <property type="nucleotide sequence ID" value="NZ_CP089929.1"/>
</dbReference>
<evidence type="ECO:0000256" key="5">
    <source>
        <dbReference type="PROSITE-ProRule" id="PRU10141"/>
    </source>
</evidence>
<feature type="transmembrane region" description="Helical" evidence="7">
    <location>
        <begin position="411"/>
        <end position="437"/>
    </location>
</feature>
<sequence>MSTNTAESAAEAFGERRSFSLGRYHLFARLGTGGMADVYLAVARDGMNVTKLAVVKRLRDEQASEPEAREMFINEARLAARLNHPNVIQTFEAGSEGNCYFIAMEYVDGQPLSRIITRLRREKRNLDPAFVARICSSALEGLHHAHELTDFDGTPLQMVHRDVSPQNIMVTYDGRVKVVDFGIAKAVGSSQTVHGVFKGKVAFMAPEQLLSEKIDRRADLFSMGICLWEAVTRQRLMAEDTPAKTLLNLMNKEIPRASDVNPEVPEKLATVLAKALERDPANRYETAHEMHVALEDFIRSERLVTEQDVREIVCELFKEPRERLQVQIRAQVAKVSSRSEGNHDFGDSQVRYLNSDGLLDLSDAAEPDGSKTKSAALRMGTTSSGVTFSAGAPHIEPNANAQPRRGAVRGWAGIAIAAMIGSGVAFSLLLASGVAILRSQHLADRTTTRVKGATETPPAPIPVEAPQQTAAPIPVVAPMPAPEATNAAPAIPAASVRAKAIPVVPVRPPPARPPATPAASPEPAAEGQNSPARAASSPSASPAAPAESSTGRVFRREL</sequence>
<feature type="binding site" evidence="5">
    <location>
        <position position="56"/>
    </location>
    <ligand>
        <name>ATP</name>
        <dbReference type="ChEBI" id="CHEBI:30616"/>
    </ligand>
</feature>
<keyword evidence="7" id="KW-0812">Transmembrane</keyword>
<name>A0ABZ2KY08_9BACT</name>
<feature type="compositionally biased region" description="Pro residues" evidence="6">
    <location>
        <begin position="505"/>
        <end position="516"/>
    </location>
</feature>
<dbReference type="InterPro" id="IPR011009">
    <property type="entry name" value="Kinase-like_dom_sf"/>
</dbReference>
<dbReference type="PROSITE" id="PS00109">
    <property type="entry name" value="PROTEIN_KINASE_TYR"/>
    <property type="match status" value="1"/>
</dbReference>
<keyword evidence="3 9" id="KW-0418">Kinase</keyword>
<evidence type="ECO:0000313" key="10">
    <source>
        <dbReference type="Proteomes" id="UP001374803"/>
    </source>
</evidence>
<evidence type="ECO:0000256" key="2">
    <source>
        <dbReference type="ARBA" id="ARBA00022741"/>
    </source>
</evidence>
<dbReference type="GO" id="GO:0016301">
    <property type="term" value="F:kinase activity"/>
    <property type="evidence" value="ECO:0007669"/>
    <property type="project" value="UniProtKB-KW"/>
</dbReference>
<keyword evidence="7" id="KW-0472">Membrane</keyword>
<protein>
    <submittedName>
        <fullName evidence="9">Protein kinase</fullName>
    </submittedName>
</protein>
<dbReference type="Pfam" id="PF00069">
    <property type="entry name" value="Pkinase"/>
    <property type="match status" value="1"/>
</dbReference>
<feature type="region of interest" description="Disordered" evidence="6">
    <location>
        <begin position="505"/>
        <end position="558"/>
    </location>
</feature>
<keyword evidence="4 5" id="KW-0067">ATP-binding</keyword>
<dbReference type="Gene3D" id="3.30.200.20">
    <property type="entry name" value="Phosphorylase Kinase, domain 1"/>
    <property type="match status" value="1"/>
</dbReference>
<evidence type="ECO:0000259" key="8">
    <source>
        <dbReference type="PROSITE" id="PS50011"/>
    </source>
</evidence>
<keyword evidence="10" id="KW-1185">Reference proteome</keyword>
<feature type="compositionally biased region" description="Low complexity" evidence="6">
    <location>
        <begin position="517"/>
        <end position="549"/>
    </location>
</feature>
<dbReference type="PANTHER" id="PTHR43289:SF6">
    <property type="entry name" value="SERINE_THREONINE-PROTEIN KINASE NEKL-3"/>
    <property type="match status" value="1"/>
</dbReference>
<gene>
    <name evidence="9" type="ORF">LVJ94_33700</name>
</gene>
<evidence type="ECO:0000256" key="1">
    <source>
        <dbReference type="ARBA" id="ARBA00022679"/>
    </source>
</evidence>
<evidence type="ECO:0000313" key="9">
    <source>
        <dbReference type="EMBL" id="WXB01860.1"/>
    </source>
</evidence>
<dbReference type="CDD" id="cd14014">
    <property type="entry name" value="STKc_PknB_like"/>
    <property type="match status" value="1"/>
</dbReference>
<keyword evidence="1" id="KW-0808">Transferase</keyword>
<dbReference type="PANTHER" id="PTHR43289">
    <property type="entry name" value="MITOGEN-ACTIVATED PROTEIN KINASE KINASE KINASE 20-RELATED"/>
    <property type="match status" value="1"/>
</dbReference>
<dbReference type="Proteomes" id="UP001374803">
    <property type="component" value="Chromosome"/>
</dbReference>
<keyword evidence="7" id="KW-1133">Transmembrane helix</keyword>